<dbReference type="AlphaFoldDB" id="A0A517QKY6"/>
<evidence type="ECO:0000313" key="6">
    <source>
        <dbReference type="Proteomes" id="UP000315724"/>
    </source>
</evidence>
<feature type="chain" id="PRO_5021932459" description="DUF4349 domain-containing protein" evidence="3">
    <location>
        <begin position="22"/>
        <end position="315"/>
    </location>
</feature>
<dbReference type="InterPro" id="IPR025645">
    <property type="entry name" value="DUF4349"/>
</dbReference>
<feature type="signal peptide" evidence="3">
    <location>
        <begin position="1"/>
        <end position="21"/>
    </location>
</feature>
<evidence type="ECO:0000256" key="1">
    <source>
        <dbReference type="SAM" id="Coils"/>
    </source>
</evidence>
<keyword evidence="1" id="KW-0175">Coiled coil</keyword>
<protein>
    <recommendedName>
        <fullName evidence="4">DUF4349 domain-containing protein</fullName>
    </recommendedName>
</protein>
<proteinExistence type="predicted"/>
<feature type="transmembrane region" description="Helical" evidence="2">
    <location>
        <begin position="261"/>
        <end position="288"/>
    </location>
</feature>
<dbReference type="EMBL" id="CP036267">
    <property type="protein sequence ID" value="QDT32274.1"/>
    <property type="molecule type" value="Genomic_DNA"/>
</dbReference>
<dbReference type="PROSITE" id="PS51257">
    <property type="entry name" value="PROKAR_LIPOPROTEIN"/>
    <property type="match status" value="1"/>
</dbReference>
<gene>
    <name evidence="5" type="ORF">Mal48_15170</name>
</gene>
<evidence type="ECO:0000256" key="3">
    <source>
        <dbReference type="SAM" id="SignalP"/>
    </source>
</evidence>
<keyword evidence="3" id="KW-0732">Signal</keyword>
<feature type="domain" description="DUF4349" evidence="4">
    <location>
        <begin position="76"/>
        <end position="288"/>
    </location>
</feature>
<sequence length="315" mass="35757" precursor="true">MKAIALFCSVSLWTIIFCVSASGCGSSESMSLSKSEQFASTGSEDVSDFNEIAMNQVPTEGSSLDPEVSEDSAVERKIIYESELRIEVTSFDDIPARVKDIVKAHGGYVASSSLDGISGTRRSGTWVIKIPIRKYADFLDQAGKLGELQSQNENSTEVTAQYYDLEGRIRTKKQEEARMLKHLEEDTAKLEETLAVEKELMRIRTELESMQGRMRLLTHQVDFSTVTLHVQEYRDYQPEQQLGFMAEVQRTFSVSISRLVVFIRTLAIVLVGVLPWVLVLILPAILIVRWCSSWLNKLLTSFIQSWRKWWKIKIQ</sequence>
<keyword evidence="2" id="KW-0812">Transmembrane</keyword>
<dbReference type="RefSeq" id="WP_145197429.1">
    <property type="nucleotide sequence ID" value="NZ_CP036267.1"/>
</dbReference>
<feature type="coiled-coil region" evidence="1">
    <location>
        <begin position="173"/>
        <end position="200"/>
    </location>
</feature>
<dbReference type="Pfam" id="PF14257">
    <property type="entry name" value="DUF4349"/>
    <property type="match status" value="1"/>
</dbReference>
<dbReference type="KEGG" id="tpol:Mal48_15170"/>
<evidence type="ECO:0000313" key="5">
    <source>
        <dbReference type="EMBL" id="QDT32274.1"/>
    </source>
</evidence>
<reference evidence="5 6" key="1">
    <citation type="submission" date="2019-02" db="EMBL/GenBank/DDBJ databases">
        <title>Deep-cultivation of Planctomycetes and their phenomic and genomic characterization uncovers novel biology.</title>
        <authorList>
            <person name="Wiegand S."/>
            <person name="Jogler M."/>
            <person name="Boedeker C."/>
            <person name="Pinto D."/>
            <person name="Vollmers J."/>
            <person name="Rivas-Marin E."/>
            <person name="Kohn T."/>
            <person name="Peeters S.H."/>
            <person name="Heuer A."/>
            <person name="Rast P."/>
            <person name="Oberbeckmann S."/>
            <person name="Bunk B."/>
            <person name="Jeske O."/>
            <person name="Meyerdierks A."/>
            <person name="Storesund J.E."/>
            <person name="Kallscheuer N."/>
            <person name="Luecker S."/>
            <person name="Lage O.M."/>
            <person name="Pohl T."/>
            <person name="Merkel B.J."/>
            <person name="Hornburger P."/>
            <person name="Mueller R.-W."/>
            <person name="Bruemmer F."/>
            <person name="Labrenz M."/>
            <person name="Spormann A.M."/>
            <person name="Op den Camp H."/>
            <person name="Overmann J."/>
            <person name="Amann R."/>
            <person name="Jetten M.S.M."/>
            <person name="Mascher T."/>
            <person name="Medema M.H."/>
            <person name="Devos D.P."/>
            <person name="Kaster A.-K."/>
            <person name="Ovreas L."/>
            <person name="Rohde M."/>
            <person name="Galperin M.Y."/>
            <person name="Jogler C."/>
        </authorList>
    </citation>
    <scope>NUCLEOTIDE SEQUENCE [LARGE SCALE GENOMIC DNA]</scope>
    <source>
        <strain evidence="5 6">Mal48</strain>
    </source>
</reference>
<dbReference type="OrthoDB" id="280626at2"/>
<accession>A0A517QKY6</accession>
<organism evidence="5 6">
    <name type="scientific">Thalassoglobus polymorphus</name>
    <dbReference type="NCBI Taxonomy" id="2527994"/>
    <lineage>
        <taxon>Bacteria</taxon>
        <taxon>Pseudomonadati</taxon>
        <taxon>Planctomycetota</taxon>
        <taxon>Planctomycetia</taxon>
        <taxon>Planctomycetales</taxon>
        <taxon>Planctomycetaceae</taxon>
        <taxon>Thalassoglobus</taxon>
    </lineage>
</organism>
<evidence type="ECO:0000259" key="4">
    <source>
        <dbReference type="Pfam" id="PF14257"/>
    </source>
</evidence>
<dbReference type="Proteomes" id="UP000315724">
    <property type="component" value="Chromosome"/>
</dbReference>
<keyword evidence="2" id="KW-0472">Membrane</keyword>
<keyword evidence="2" id="KW-1133">Transmembrane helix</keyword>
<keyword evidence="6" id="KW-1185">Reference proteome</keyword>
<name>A0A517QKY6_9PLAN</name>
<evidence type="ECO:0000256" key="2">
    <source>
        <dbReference type="SAM" id="Phobius"/>
    </source>
</evidence>